<name>A0ACD4NKS0_9HYPH</name>
<keyword evidence="2" id="KW-1185">Reference proteome</keyword>
<dbReference type="EMBL" id="CP113520">
    <property type="protein sequence ID" value="WAJ27366.1"/>
    <property type="molecule type" value="Genomic_DNA"/>
</dbReference>
<evidence type="ECO:0000313" key="2">
    <source>
        <dbReference type="Proteomes" id="UP001163223"/>
    </source>
</evidence>
<gene>
    <name evidence="1" type="ORF">OXU80_21325</name>
</gene>
<sequence length="251" mass="25782">MTLAIALLLFASGFLSGAVNAVAGGGTFLTFGALTVAGLPPITANATSSVAQIPGYITSALSYWSDVRRIWRGILLLALASALGSILGAMLLLALDNEDFAALVPWLLLGATAMFAAGPWLKPRRPHASDAATGRGIAGPLVQFVTSIYGGFFGAGMGIMMLATLGLTESGEYHRLNAIKNALSIVIAFVAIGIFVSGGVVAWIHALVMVPAVALGGYAGVWAARRVPTIAVRSFVVTVGLALAAYYFVKG</sequence>
<evidence type="ECO:0000313" key="1">
    <source>
        <dbReference type="EMBL" id="WAJ27366.1"/>
    </source>
</evidence>
<reference evidence="1" key="1">
    <citation type="submission" date="2022-11" db="EMBL/GenBank/DDBJ databases">
        <title>beta-Carotene-producing bacterium, Jeongeuplla avenae sp. nov., alleviates the salt stress of Arabidopsis seedlings.</title>
        <authorList>
            <person name="Jiang L."/>
            <person name="Lee J."/>
        </authorList>
    </citation>
    <scope>NUCLEOTIDE SEQUENCE</scope>
    <source>
        <strain evidence="1">DY_R2A_6</strain>
    </source>
</reference>
<organism evidence="1 2">
    <name type="scientific">Antarcticirhabdus aurantiaca</name>
    <dbReference type="NCBI Taxonomy" id="2606717"/>
    <lineage>
        <taxon>Bacteria</taxon>
        <taxon>Pseudomonadati</taxon>
        <taxon>Pseudomonadota</taxon>
        <taxon>Alphaproteobacteria</taxon>
        <taxon>Hyphomicrobiales</taxon>
        <taxon>Aurantimonadaceae</taxon>
        <taxon>Antarcticirhabdus</taxon>
    </lineage>
</organism>
<dbReference type="Proteomes" id="UP001163223">
    <property type="component" value="Chromosome"/>
</dbReference>
<proteinExistence type="predicted"/>
<accession>A0ACD4NKS0</accession>
<protein>
    <submittedName>
        <fullName evidence="1">Sulfite exporter TauE/SafE family protein</fullName>
    </submittedName>
</protein>